<dbReference type="SUPFAM" id="SSF52833">
    <property type="entry name" value="Thioredoxin-like"/>
    <property type="match status" value="1"/>
</dbReference>
<dbReference type="PANTHER" id="PTHR30041:SF5">
    <property type="entry name" value="ARSENATE REDUCTASE-RELATED"/>
    <property type="match status" value="1"/>
</dbReference>
<dbReference type="InterPro" id="IPR036249">
    <property type="entry name" value="Thioredoxin-like_sf"/>
</dbReference>
<organism evidence="8 9">
    <name type="scientific">Hyphomonas polymorpha PS728</name>
    <dbReference type="NCBI Taxonomy" id="1280954"/>
    <lineage>
        <taxon>Bacteria</taxon>
        <taxon>Pseudomonadati</taxon>
        <taxon>Pseudomonadota</taxon>
        <taxon>Alphaproteobacteria</taxon>
        <taxon>Hyphomonadales</taxon>
        <taxon>Hyphomonadaceae</taxon>
        <taxon>Hyphomonas</taxon>
    </lineage>
</organism>
<dbReference type="STRING" id="1280954.HPO_11768"/>
<protein>
    <recommendedName>
        <fullName evidence="5 7">Arsenate reductase</fullName>
        <ecNumber evidence="4 7">1.20.4.1</ecNumber>
    </recommendedName>
</protein>
<evidence type="ECO:0000313" key="8">
    <source>
        <dbReference type="EMBL" id="KCZ97990.1"/>
    </source>
</evidence>
<dbReference type="AlphaFoldDB" id="A0A062VHF8"/>
<comment type="catalytic activity">
    <reaction evidence="7">
        <text>[glutaredoxin]-dithiol + arsenate + glutathione + H(+) = glutathionyl-S-S-[glutaredoxin] + arsenite + H2O</text>
        <dbReference type="Rhea" id="RHEA:22016"/>
        <dbReference type="Rhea" id="RHEA-COMP:10729"/>
        <dbReference type="Rhea" id="RHEA-COMP:17668"/>
        <dbReference type="ChEBI" id="CHEBI:15377"/>
        <dbReference type="ChEBI" id="CHEBI:15378"/>
        <dbReference type="ChEBI" id="CHEBI:29242"/>
        <dbReference type="ChEBI" id="CHEBI:29950"/>
        <dbReference type="ChEBI" id="CHEBI:48597"/>
        <dbReference type="ChEBI" id="CHEBI:57925"/>
        <dbReference type="ChEBI" id="CHEBI:146199"/>
        <dbReference type="EC" id="1.20.4.1"/>
    </reaction>
</comment>
<dbReference type="RefSeq" id="WP_035598907.1">
    <property type="nucleotide sequence ID" value="NZ_ARYM01000013.1"/>
</dbReference>
<dbReference type="PROSITE" id="PS51353">
    <property type="entry name" value="ARSC"/>
    <property type="match status" value="1"/>
</dbReference>
<dbReference type="PATRIC" id="fig|1280954.3.peg.2383"/>
<proteinExistence type="inferred from homology"/>
<dbReference type="CDD" id="cd03034">
    <property type="entry name" value="ArsC_ArsC"/>
    <property type="match status" value="1"/>
</dbReference>
<gene>
    <name evidence="8" type="ORF">HPO_11768</name>
</gene>
<reference evidence="8 9" key="1">
    <citation type="journal article" date="2014" name="Antonie Van Leeuwenhoek">
        <title>Hyphomonas beringensis sp. nov. and Hyphomonas chukchiensis sp. nov., isolated from surface seawater of the Bering Sea and Chukchi Sea.</title>
        <authorList>
            <person name="Li C."/>
            <person name="Lai Q."/>
            <person name="Li G."/>
            <person name="Dong C."/>
            <person name="Wang J."/>
            <person name="Liao Y."/>
            <person name="Shao Z."/>
        </authorList>
    </citation>
    <scope>NUCLEOTIDE SEQUENCE [LARGE SCALE GENOMIC DNA]</scope>
    <source>
        <strain evidence="8 9">PS728</strain>
    </source>
</reference>
<dbReference type="NCBIfam" id="TIGR00014">
    <property type="entry name" value="arsC"/>
    <property type="match status" value="1"/>
</dbReference>
<accession>A0A062VHF8</accession>
<keyword evidence="9" id="KW-1185">Reference proteome</keyword>
<evidence type="ECO:0000256" key="5">
    <source>
        <dbReference type="ARBA" id="ARBA00039879"/>
    </source>
</evidence>
<evidence type="ECO:0000256" key="2">
    <source>
        <dbReference type="ARBA" id="ARBA00022849"/>
    </source>
</evidence>
<dbReference type="GO" id="GO:0046685">
    <property type="term" value="P:response to arsenic-containing substance"/>
    <property type="evidence" value="ECO:0007669"/>
    <property type="project" value="UniProtKB-KW"/>
</dbReference>
<dbReference type="eggNOG" id="COG1393">
    <property type="taxonomic scope" value="Bacteria"/>
</dbReference>
<evidence type="ECO:0000256" key="3">
    <source>
        <dbReference type="ARBA" id="ARBA00023002"/>
    </source>
</evidence>
<evidence type="ECO:0000256" key="4">
    <source>
        <dbReference type="ARBA" id="ARBA00038969"/>
    </source>
</evidence>
<evidence type="ECO:0000256" key="7">
    <source>
        <dbReference type="RuleBase" id="RU362029"/>
    </source>
</evidence>
<dbReference type="Pfam" id="PF03960">
    <property type="entry name" value="ArsC"/>
    <property type="match status" value="1"/>
</dbReference>
<comment type="similarity">
    <text evidence="1 6 7">Belongs to the ArsC family.</text>
</comment>
<evidence type="ECO:0000256" key="6">
    <source>
        <dbReference type="PROSITE-ProRule" id="PRU01282"/>
    </source>
</evidence>
<dbReference type="Gene3D" id="3.40.30.10">
    <property type="entry name" value="Glutaredoxin"/>
    <property type="match status" value="1"/>
</dbReference>
<dbReference type="Proteomes" id="UP000027100">
    <property type="component" value="Unassembled WGS sequence"/>
</dbReference>
<evidence type="ECO:0000313" key="9">
    <source>
        <dbReference type="Proteomes" id="UP000027100"/>
    </source>
</evidence>
<dbReference type="OrthoDB" id="9790554at2"/>
<dbReference type="EMBL" id="ARYM01000013">
    <property type="protein sequence ID" value="KCZ97990.1"/>
    <property type="molecule type" value="Genomic_DNA"/>
</dbReference>
<keyword evidence="2" id="KW-0059">Arsenical resistance</keyword>
<dbReference type="InterPro" id="IPR006660">
    <property type="entry name" value="Arsenate_reductase-like"/>
</dbReference>
<sequence>MNNDFPITIFHNRDCGTSRNTLAMLLAAGYEPNIVEYLSAGWTRAQLEGLLADMNLTPRALLRDKGTSAAELGLLGNDAQDDAILDAMIRHPILVNRPIVVTPKGTKLCRPSEVVFVLLDRVPESFTKEDGEVVRRDGY</sequence>
<dbReference type="PANTHER" id="PTHR30041">
    <property type="entry name" value="ARSENATE REDUCTASE"/>
    <property type="match status" value="1"/>
</dbReference>
<keyword evidence="3 7" id="KW-0560">Oxidoreductase</keyword>
<dbReference type="InterPro" id="IPR006659">
    <property type="entry name" value="Arsenate_reductase"/>
</dbReference>
<name>A0A062VHF8_9PROT</name>
<evidence type="ECO:0000256" key="1">
    <source>
        <dbReference type="ARBA" id="ARBA00007198"/>
    </source>
</evidence>
<dbReference type="EC" id="1.20.4.1" evidence="4 7"/>
<comment type="caution">
    <text evidence="8">The sequence shown here is derived from an EMBL/GenBank/DDBJ whole genome shotgun (WGS) entry which is preliminary data.</text>
</comment>
<dbReference type="GO" id="GO:0008794">
    <property type="term" value="F:arsenate reductase (glutaredoxin) activity"/>
    <property type="evidence" value="ECO:0007669"/>
    <property type="project" value="UniProtKB-UniRule"/>
</dbReference>